<reference evidence="6 7" key="1">
    <citation type="submission" date="2019-07" db="EMBL/GenBank/DDBJ databases">
        <title>The pathways for chlorine oxyanion respiration interact through the shared metabolite chlorate.</title>
        <authorList>
            <person name="Barnum T.P."/>
            <person name="Cheng Y."/>
            <person name="Hill K.A."/>
            <person name="Lucas L.N."/>
            <person name="Carlson H.K."/>
            <person name="Coates J.D."/>
        </authorList>
    </citation>
    <scope>NUCLEOTIDE SEQUENCE [LARGE SCALE GENOMIC DNA]</scope>
    <source>
        <strain evidence="6 7">SFB-1</strain>
    </source>
</reference>
<dbReference type="Proteomes" id="UP000318349">
    <property type="component" value="Unassembled WGS sequence"/>
</dbReference>
<dbReference type="Gene3D" id="1.10.10.10">
    <property type="entry name" value="Winged helix-like DNA-binding domain superfamily/Winged helix DNA-binding domain"/>
    <property type="match status" value="1"/>
</dbReference>
<dbReference type="Gene3D" id="3.40.190.290">
    <property type="match status" value="1"/>
</dbReference>
<proteinExistence type="inferred from homology"/>
<evidence type="ECO:0000313" key="7">
    <source>
        <dbReference type="Proteomes" id="UP000318349"/>
    </source>
</evidence>
<feature type="domain" description="HTH lysR-type" evidence="5">
    <location>
        <begin position="1"/>
        <end position="59"/>
    </location>
</feature>
<dbReference type="SUPFAM" id="SSF53850">
    <property type="entry name" value="Periplasmic binding protein-like II"/>
    <property type="match status" value="1"/>
</dbReference>
<sequence>MDQLKHMRLFVAIADGGSLTAAAQTLDTSLPSVVRGLATLEAHLGVRLFNRSTRRIALTDEGRRYLLDCRQVLSAVHEAEAAVRADVTEPTGHLRITAPVLFGQMYVAPAVNRFVARHDGVSVELILLDRVTNLVEEGFDAAIRIGPLEDSSLIAQTVGMVRQVVAASPEHLKRHGTPAHPRDLRHAECIRFTGSSAPTWVFTDKGRRIQVPINGRLSFNHGAPAIAACRDGLGFGSFLSYQIAPDVAHGRLAVVLAEHELPPRPISVIYPHARLLPARTRAFIDSMRDTLAGFSSQA</sequence>
<organism evidence="6 7">
    <name type="scientific">Denitromonas halophila</name>
    <dbReference type="NCBI Taxonomy" id="1629404"/>
    <lineage>
        <taxon>Bacteria</taxon>
        <taxon>Pseudomonadati</taxon>
        <taxon>Pseudomonadota</taxon>
        <taxon>Betaproteobacteria</taxon>
        <taxon>Rhodocyclales</taxon>
        <taxon>Zoogloeaceae</taxon>
        <taxon>Denitromonas</taxon>
    </lineage>
</organism>
<dbReference type="PROSITE" id="PS50931">
    <property type="entry name" value="HTH_LYSR"/>
    <property type="match status" value="1"/>
</dbReference>
<keyword evidence="4" id="KW-0804">Transcription</keyword>
<dbReference type="EMBL" id="VMNI01000020">
    <property type="protein sequence ID" value="TVO72866.1"/>
    <property type="molecule type" value="Genomic_DNA"/>
</dbReference>
<dbReference type="InterPro" id="IPR036388">
    <property type="entry name" value="WH-like_DNA-bd_sf"/>
</dbReference>
<dbReference type="PANTHER" id="PTHR30537">
    <property type="entry name" value="HTH-TYPE TRANSCRIPTIONAL REGULATOR"/>
    <property type="match status" value="1"/>
</dbReference>
<keyword evidence="3" id="KW-0238">DNA-binding</keyword>
<accession>A0A557RUD0</accession>
<evidence type="ECO:0000256" key="2">
    <source>
        <dbReference type="ARBA" id="ARBA00023015"/>
    </source>
</evidence>
<dbReference type="Pfam" id="PF03466">
    <property type="entry name" value="LysR_substrate"/>
    <property type="match status" value="1"/>
</dbReference>
<dbReference type="SUPFAM" id="SSF46785">
    <property type="entry name" value="Winged helix' DNA-binding domain"/>
    <property type="match status" value="1"/>
</dbReference>
<comment type="similarity">
    <text evidence="1">Belongs to the LysR transcriptional regulatory family.</text>
</comment>
<evidence type="ECO:0000259" key="5">
    <source>
        <dbReference type="PROSITE" id="PS50931"/>
    </source>
</evidence>
<dbReference type="GO" id="GO:0043565">
    <property type="term" value="F:sequence-specific DNA binding"/>
    <property type="evidence" value="ECO:0007669"/>
    <property type="project" value="TreeGrafter"/>
</dbReference>
<dbReference type="InterPro" id="IPR036390">
    <property type="entry name" value="WH_DNA-bd_sf"/>
</dbReference>
<dbReference type="PANTHER" id="PTHR30537:SF5">
    <property type="entry name" value="HTH-TYPE TRANSCRIPTIONAL ACTIVATOR TTDR-RELATED"/>
    <property type="match status" value="1"/>
</dbReference>
<dbReference type="AlphaFoldDB" id="A0A557RUD0"/>
<name>A0A557RUD0_9RHOO</name>
<dbReference type="Pfam" id="PF00126">
    <property type="entry name" value="HTH_1"/>
    <property type="match status" value="1"/>
</dbReference>
<protein>
    <submittedName>
        <fullName evidence="6">LysR family transcriptional regulator</fullName>
    </submittedName>
</protein>
<dbReference type="InterPro" id="IPR005119">
    <property type="entry name" value="LysR_subst-bd"/>
</dbReference>
<comment type="caution">
    <text evidence="6">The sequence shown here is derived from an EMBL/GenBank/DDBJ whole genome shotgun (WGS) entry which is preliminary data.</text>
</comment>
<dbReference type="InterPro" id="IPR000847">
    <property type="entry name" value="LysR_HTH_N"/>
</dbReference>
<dbReference type="GO" id="GO:0003700">
    <property type="term" value="F:DNA-binding transcription factor activity"/>
    <property type="evidence" value="ECO:0007669"/>
    <property type="project" value="InterPro"/>
</dbReference>
<evidence type="ECO:0000313" key="6">
    <source>
        <dbReference type="EMBL" id="TVO72866.1"/>
    </source>
</evidence>
<keyword evidence="2" id="KW-0805">Transcription regulation</keyword>
<evidence type="ECO:0000256" key="3">
    <source>
        <dbReference type="ARBA" id="ARBA00023125"/>
    </source>
</evidence>
<dbReference type="CDD" id="cd08471">
    <property type="entry name" value="PBP2_CrgA_like_2"/>
    <property type="match status" value="1"/>
</dbReference>
<dbReference type="FunFam" id="1.10.10.10:FF:000001">
    <property type="entry name" value="LysR family transcriptional regulator"/>
    <property type="match status" value="1"/>
</dbReference>
<gene>
    <name evidence="6" type="ORF">FHP89_17885</name>
</gene>
<evidence type="ECO:0000256" key="4">
    <source>
        <dbReference type="ARBA" id="ARBA00023163"/>
    </source>
</evidence>
<dbReference type="GO" id="GO:0006351">
    <property type="term" value="P:DNA-templated transcription"/>
    <property type="evidence" value="ECO:0007669"/>
    <property type="project" value="TreeGrafter"/>
</dbReference>
<evidence type="ECO:0000256" key="1">
    <source>
        <dbReference type="ARBA" id="ARBA00009437"/>
    </source>
</evidence>
<dbReference type="InterPro" id="IPR058163">
    <property type="entry name" value="LysR-type_TF_proteobact-type"/>
</dbReference>